<dbReference type="EMBL" id="CAJPDT010000067">
    <property type="protein sequence ID" value="CAF9932757.1"/>
    <property type="molecule type" value="Genomic_DNA"/>
</dbReference>
<evidence type="ECO:0008006" key="9">
    <source>
        <dbReference type="Google" id="ProtNLM"/>
    </source>
</evidence>
<dbReference type="InterPro" id="IPR016024">
    <property type="entry name" value="ARM-type_fold"/>
</dbReference>
<dbReference type="SUPFAM" id="SSF48371">
    <property type="entry name" value="ARM repeat"/>
    <property type="match status" value="2"/>
</dbReference>
<evidence type="ECO:0000259" key="4">
    <source>
        <dbReference type="Pfam" id="PF10350"/>
    </source>
</evidence>
<evidence type="ECO:0000256" key="1">
    <source>
        <dbReference type="ARBA" id="ARBA00010409"/>
    </source>
</evidence>
<evidence type="ECO:0000313" key="8">
    <source>
        <dbReference type="Proteomes" id="UP000664534"/>
    </source>
</evidence>
<keyword evidence="2" id="KW-0819">tRNA processing</keyword>
<dbReference type="OrthoDB" id="73997at2759"/>
<dbReference type="InterPro" id="IPR051954">
    <property type="entry name" value="tRNA_methyltransferase_THADA"/>
</dbReference>
<dbReference type="Pfam" id="PF25150">
    <property type="entry name" value="TPR_Trm732"/>
    <property type="match status" value="1"/>
</dbReference>
<sequence>MEVSKEREPQDLINGSNDNRTVLSEDALRQLSRSLTGLIPNNVDSPEKGDLAHIQSMLSDLLQTTSLTVLSFTHGAAALNALCGFLEQCSTSPEPRIRNFSYGMETWTRAFDIYLTKSENKKPKPLRRLLLTLARLVTKHPVNIDKELLLGNAICTATKAIRKKHDSDIKPAIQALEHFLNRDLISAAEIAQITKPEDLGLFRMRSMDKEYQNTDSQQQRIKQSVQKFALSVLEWIQYPDCAPAAGRFLHVFFKSHQESPYGDAVHASDEGIPPLWIIPVRQFLERYQGHSEVFEIHILPDLLRLGSTDVKAFLKTLPFESIQRGETGSSNILDIQLCLLVAKTAEESTLKDYFGQGQSASLDLEDLGISLLDHSSSSVRLAALSLLIFSSTSTKPFSRKVLHRVRQCIPYFHVEVNAKPRNESIALMKKLFMRLRGATVSLFRRGQDLDTFTREEKNSTASSIASFDVKEPVSLGNLAEQALDDRVHIMEEHLDFRKWYMIFLLLELRPTASYQSHITALKMLDFLTGQTITFRNTSSKSRDDFLDAWNEHLPRGMFSRPLTELLSDPFDDVRQSANTVFDLHLSTTSIPRTSLLRGEIDLEADSIDKEAKNQAKNQEDQRNANHSIFSDLKKAEIKVGITGRADHADGFGRLNNLLYTTSGALAKPAGWHQSCHSIVDHIISTLEKEVHIAKDNLLLAVSSRPLQGHLIALRYIVGRTDDVETLYASLDRWKGFDNRIFSICSGVWEAVQDVLCFDAPEGHEISEDDFNEQDIGTKDILSFCWRALKESSLLMHAVVTNVGYLPSSLRESTDYEGYHRFGQQAFTQLAELRHRGAFSTVSHTFAACCLMCARSSQLVFREYPNTWYKLALKIIEDNASSLTRRSAGIPAMIIGVLAAYPAGRFFDDVVVNLQTMANAPIGADLGSLPQVHALNCLKDIFTDARFGLSTEIYVADTLEIAASCLESQIWNIRNCGLMLFKALLKRLNGGTDTSSTKASSSHRRFSQLTYEKYPNLPDLLLNLLRWNPNQSQVTGDLYSTMQAHRVFPAFEVIERSGIPSQHKGPFLDALRYYNESADWSIREKAAKALSLIVDETSIVEEVTSLLAPNWQSQNALHGRLLRLRYLLARNEAPLFGEMLSTYEAITPMLEDSFETLVMQNACPITAATLLNILADMFAILVISNSEKTESLFLPVLALGQENITDCPALALQKSPLRRLTTLANYAHALKCRPHRNDRPGTLRQFTKADRDALRIVNMALQNMSDENDLAVLRICSAHELRWASDITQCSDTSVSTASKHHRQSDYTLALQGYALGERYAIDATNTNVRAWICLLCEAGAEHSDLRTRTAAVFSIRAFFDGLLDHDFQLMPDSRILGVYLALCDSLVDDDEDVRDQGASVVSTILSVPPSGLSHDSLPNLSLSPPAAKERLLRSLGEDHRSSVPLCVEGARRLTGMGSTPDATSAKMQDEARIGQAQSSLRLRTVSELSVEARTTSTVVFVEEKQNLYIDTVSEAESWAELLSRLEPEAWPSYLASELETWTVEGLSHILETLEVGLDGSMSLTSKPGVFALFTRVLLAARVIIMRCRTAPYDIKSSLPSQQVPNFESSASVSSPSYHAVSYSIALLITPIQLHTTATMHGNAAIAIIIACILIGTVGLYYALQRACLALAYKTWEASRKETVNIELVPPSSV</sequence>
<evidence type="ECO:0000259" key="5">
    <source>
        <dbReference type="Pfam" id="PF25150"/>
    </source>
</evidence>
<keyword evidence="8" id="KW-1185">Reference proteome</keyword>
<evidence type="ECO:0000259" key="6">
    <source>
        <dbReference type="Pfam" id="PF25151"/>
    </source>
</evidence>
<protein>
    <recommendedName>
        <fullName evidence="9">DUF2428 domain-containing protein</fullName>
    </recommendedName>
</protein>
<dbReference type="Pfam" id="PF26523">
    <property type="entry name" value="Trm732_C"/>
    <property type="match status" value="1"/>
</dbReference>
<feature type="domain" description="tRNA (32-2'-O)-methyltransferase regulator THADA-like C-terminal TPR repeats region" evidence="6">
    <location>
        <begin position="973"/>
        <end position="1126"/>
    </location>
</feature>
<dbReference type="PANTHER" id="PTHR14387">
    <property type="entry name" value="THADA/DEATH RECEPTOR INTERACTING PROTEIN"/>
    <property type="match status" value="1"/>
</dbReference>
<evidence type="ECO:0000313" key="7">
    <source>
        <dbReference type="EMBL" id="CAF9932757.1"/>
    </source>
</evidence>
<keyword evidence="3" id="KW-0472">Membrane</keyword>
<dbReference type="GO" id="GO:0005829">
    <property type="term" value="C:cytosol"/>
    <property type="evidence" value="ECO:0007669"/>
    <property type="project" value="TreeGrafter"/>
</dbReference>
<evidence type="ECO:0000256" key="3">
    <source>
        <dbReference type="SAM" id="Phobius"/>
    </source>
</evidence>
<dbReference type="Pfam" id="PF25151">
    <property type="entry name" value="TPR_Trm732_C"/>
    <property type="match status" value="1"/>
</dbReference>
<organism evidence="7 8">
    <name type="scientific">Imshaugia aleurites</name>
    <dbReference type="NCBI Taxonomy" id="172621"/>
    <lineage>
        <taxon>Eukaryota</taxon>
        <taxon>Fungi</taxon>
        <taxon>Dikarya</taxon>
        <taxon>Ascomycota</taxon>
        <taxon>Pezizomycotina</taxon>
        <taxon>Lecanoromycetes</taxon>
        <taxon>OSLEUM clade</taxon>
        <taxon>Lecanoromycetidae</taxon>
        <taxon>Lecanorales</taxon>
        <taxon>Lecanorineae</taxon>
        <taxon>Parmeliaceae</taxon>
        <taxon>Imshaugia</taxon>
    </lineage>
</organism>
<proteinExistence type="inferred from homology"/>
<dbReference type="GO" id="GO:0030488">
    <property type="term" value="P:tRNA methylation"/>
    <property type="evidence" value="ECO:0007669"/>
    <property type="project" value="TreeGrafter"/>
</dbReference>
<feature type="transmembrane region" description="Helical" evidence="3">
    <location>
        <begin position="1643"/>
        <end position="1663"/>
    </location>
</feature>
<feature type="domain" description="DUF2428" evidence="4">
    <location>
        <begin position="738"/>
        <end position="971"/>
    </location>
</feature>
<name>A0A8H3FXC6_9LECA</name>
<reference evidence="7" key="1">
    <citation type="submission" date="2021-03" db="EMBL/GenBank/DDBJ databases">
        <authorList>
            <person name="Tagirdzhanova G."/>
        </authorList>
    </citation>
    <scope>NUCLEOTIDE SEQUENCE</scope>
</reference>
<dbReference type="PANTHER" id="PTHR14387:SF0">
    <property type="entry name" value="DUF2428 DOMAIN-CONTAINING PROTEIN"/>
    <property type="match status" value="1"/>
</dbReference>
<gene>
    <name evidence="7" type="ORF">IMSHALPRED_008975</name>
</gene>
<dbReference type="Pfam" id="PF10350">
    <property type="entry name" value="DUF2428"/>
    <property type="match status" value="1"/>
</dbReference>
<dbReference type="InterPro" id="IPR056842">
    <property type="entry name" value="THADA-like_TPR_C"/>
</dbReference>
<accession>A0A8H3FXC6</accession>
<feature type="domain" description="tRNA (32-2'-O)-methyltransferase regulator THADA-like TPR repeats region" evidence="5">
    <location>
        <begin position="275"/>
        <end position="575"/>
    </location>
</feature>
<dbReference type="InterPro" id="IPR019442">
    <property type="entry name" value="THADA/TRM732_DUF2428"/>
</dbReference>
<keyword evidence="3" id="KW-0812">Transmembrane</keyword>
<evidence type="ECO:0000256" key="2">
    <source>
        <dbReference type="ARBA" id="ARBA00022694"/>
    </source>
</evidence>
<dbReference type="Proteomes" id="UP000664534">
    <property type="component" value="Unassembled WGS sequence"/>
</dbReference>
<keyword evidence="3" id="KW-1133">Transmembrane helix</keyword>
<comment type="caution">
    <text evidence="7">The sequence shown here is derived from an EMBL/GenBank/DDBJ whole genome shotgun (WGS) entry which is preliminary data.</text>
</comment>
<dbReference type="InterPro" id="IPR056843">
    <property type="entry name" value="THADA-like_TPR"/>
</dbReference>
<comment type="similarity">
    <text evidence="1">Belongs to the THADA family.</text>
</comment>